<dbReference type="PANTHER" id="PTHR44117:SF1">
    <property type="entry name" value="INTRAFLAGELLAR TRANSPORT PROTEIN 88 HOMOLOG"/>
    <property type="match status" value="1"/>
</dbReference>
<sequence>MMEHIPPAGEEEEDIYGGFNEYSAALDTDDLAHDEIFQKAVLRTSHGRRPPPTAARGGMAMGGGIGGMAPGGRLGTAARMGTAARGRMGLPSSLGRPITGNIDGEGAPRPMTAVRAAGFTTAGGRGTLSF</sequence>
<reference evidence="2 3" key="1">
    <citation type="submission" date="2018-04" db="EMBL/GenBank/DDBJ databases">
        <title>The genome of golden apple snail Pomacea canaliculata provides insight into stress tolerance and invasive adaptation.</title>
        <authorList>
            <person name="Liu C."/>
            <person name="Liu B."/>
            <person name="Ren Y."/>
            <person name="Zhang Y."/>
            <person name="Wang H."/>
            <person name="Li S."/>
            <person name="Jiang F."/>
            <person name="Yin L."/>
            <person name="Zhang G."/>
            <person name="Qian W."/>
            <person name="Fan W."/>
        </authorList>
    </citation>
    <scope>NUCLEOTIDE SEQUENCE [LARGE SCALE GENOMIC DNA]</scope>
    <source>
        <strain evidence="2">SZHN2017</strain>
        <tissue evidence="2">Muscle</tissue>
    </source>
</reference>
<dbReference type="GO" id="GO:0005814">
    <property type="term" value="C:centriole"/>
    <property type="evidence" value="ECO:0007669"/>
    <property type="project" value="TreeGrafter"/>
</dbReference>
<dbReference type="GO" id="GO:0036064">
    <property type="term" value="C:ciliary basal body"/>
    <property type="evidence" value="ECO:0007669"/>
    <property type="project" value="TreeGrafter"/>
</dbReference>
<evidence type="ECO:0000313" key="2">
    <source>
        <dbReference type="EMBL" id="PVD28239.1"/>
    </source>
</evidence>
<protein>
    <submittedName>
        <fullName evidence="2">Uncharacterized protein</fullName>
    </submittedName>
</protein>
<comment type="caution">
    <text evidence="2">The sequence shown here is derived from an EMBL/GenBank/DDBJ whole genome shotgun (WGS) entry which is preliminary data.</text>
</comment>
<organism evidence="2 3">
    <name type="scientific">Pomacea canaliculata</name>
    <name type="common">Golden apple snail</name>
    <dbReference type="NCBI Taxonomy" id="400727"/>
    <lineage>
        <taxon>Eukaryota</taxon>
        <taxon>Metazoa</taxon>
        <taxon>Spiralia</taxon>
        <taxon>Lophotrochozoa</taxon>
        <taxon>Mollusca</taxon>
        <taxon>Gastropoda</taxon>
        <taxon>Caenogastropoda</taxon>
        <taxon>Architaenioglossa</taxon>
        <taxon>Ampullarioidea</taxon>
        <taxon>Ampullariidae</taxon>
        <taxon>Pomacea</taxon>
    </lineage>
</organism>
<proteinExistence type="predicted"/>
<dbReference type="AlphaFoldDB" id="A0A2T7P494"/>
<evidence type="ECO:0000313" key="3">
    <source>
        <dbReference type="Proteomes" id="UP000245119"/>
    </source>
</evidence>
<dbReference type="GO" id="GO:0019894">
    <property type="term" value="F:kinesin binding"/>
    <property type="evidence" value="ECO:0007669"/>
    <property type="project" value="TreeGrafter"/>
</dbReference>
<dbReference type="PANTHER" id="PTHR44117">
    <property type="entry name" value="INTRAFLAGELLAR TRANSPORT PROTEIN 88 HOMOLOG"/>
    <property type="match status" value="1"/>
</dbReference>
<feature type="region of interest" description="Disordered" evidence="1">
    <location>
        <begin position="42"/>
        <end position="76"/>
    </location>
</feature>
<dbReference type="GO" id="GO:1905515">
    <property type="term" value="P:non-motile cilium assembly"/>
    <property type="evidence" value="ECO:0007669"/>
    <property type="project" value="TreeGrafter"/>
</dbReference>
<dbReference type="EMBL" id="PZQS01000006">
    <property type="protein sequence ID" value="PVD28239.1"/>
    <property type="molecule type" value="Genomic_DNA"/>
</dbReference>
<dbReference type="OrthoDB" id="6147450at2759"/>
<dbReference type="GO" id="GO:0097546">
    <property type="term" value="C:ciliary base"/>
    <property type="evidence" value="ECO:0007669"/>
    <property type="project" value="TreeGrafter"/>
</dbReference>
<keyword evidence="3" id="KW-1185">Reference proteome</keyword>
<feature type="compositionally biased region" description="Gly residues" evidence="1">
    <location>
        <begin position="59"/>
        <end position="74"/>
    </location>
</feature>
<gene>
    <name evidence="2" type="ORF">C0Q70_10826</name>
</gene>
<dbReference type="STRING" id="400727.A0A2T7P494"/>
<accession>A0A2T7P494</accession>
<dbReference type="GO" id="GO:0097730">
    <property type="term" value="C:non-motile cilium"/>
    <property type="evidence" value="ECO:0007669"/>
    <property type="project" value="TreeGrafter"/>
</dbReference>
<dbReference type="GO" id="GO:0042073">
    <property type="term" value="P:intraciliary transport"/>
    <property type="evidence" value="ECO:0007669"/>
    <property type="project" value="TreeGrafter"/>
</dbReference>
<name>A0A2T7P494_POMCA</name>
<dbReference type="Proteomes" id="UP000245119">
    <property type="component" value="Linkage Group LG6"/>
</dbReference>
<evidence type="ECO:0000256" key="1">
    <source>
        <dbReference type="SAM" id="MobiDB-lite"/>
    </source>
</evidence>